<gene>
    <name evidence="3" type="ORF">K1718_16380</name>
</gene>
<keyword evidence="2" id="KW-0472">Membrane</keyword>
<evidence type="ECO:0000313" key="4">
    <source>
        <dbReference type="Proteomes" id="UP001209803"/>
    </source>
</evidence>
<keyword evidence="4" id="KW-1185">Reference proteome</keyword>
<sequence length="166" mass="18590">MRALVFFLALVLAGPFFFFTDGSIVKDLKLKAETLSPAYIPTENRRCRSNLFIFHHCSYDYVFQQKELDQDYFFLSFGAPETVELMRGNSTGGITSDVGQNYLFNRIATAVAFPIFALIILIRSLSGTKSRSRASAPSVPGTEHQVRSAASLPTHAARRTQFGKRR</sequence>
<feature type="transmembrane region" description="Helical" evidence="2">
    <location>
        <begin position="103"/>
        <end position="122"/>
    </location>
</feature>
<name>A0ABY8EXR0_9HYPH</name>
<dbReference type="Proteomes" id="UP001209803">
    <property type="component" value="Chromosome"/>
</dbReference>
<feature type="compositionally biased region" description="Basic residues" evidence="1">
    <location>
        <begin position="156"/>
        <end position="166"/>
    </location>
</feature>
<dbReference type="EMBL" id="CP120863">
    <property type="protein sequence ID" value="WFE87736.1"/>
    <property type="molecule type" value="Genomic_DNA"/>
</dbReference>
<evidence type="ECO:0008006" key="5">
    <source>
        <dbReference type="Google" id="ProtNLM"/>
    </source>
</evidence>
<evidence type="ECO:0000256" key="1">
    <source>
        <dbReference type="SAM" id="MobiDB-lite"/>
    </source>
</evidence>
<feature type="region of interest" description="Disordered" evidence="1">
    <location>
        <begin position="131"/>
        <end position="166"/>
    </location>
</feature>
<protein>
    <recommendedName>
        <fullName evidence="5">DUF3592 domain-containing protein</fullName>
    </recommendedName>
</protein>
<organism evidence="3 4">
    <name type="scientific">Roseibium porphyridii</name>
    <dbReference type="NCBI Taxonomy" id="2866279"/>
    <lineage>
        <taxon>Bacteria</taxon>
        <taxon>Pseudomonadati</taxon>
        <taxon>Pseudomonadota</taxon>
        <taxon>Alphaproteobacteria</taxon>
        <taxon>Hyphomicrobiales</taxon>
        <taxon>Stappiaceae</taxon>
        <taxon>Roseibium</taxon>
    </lineage>
</organism>
<proteinExistence type="predicted"/>
<reference evidence="3 4" key="1">
    <citation type="submission" date="2023-03" db="EMBL/GenBank/DDBJ databases">
        <title>Roseibium porphyridii sp. nov. and Roseibium rhodosorbium sp. nov. isolated from marine algae, Porphyridium cruentum and Rhodosorus marinus, respectively.</title>
        <authorList>
            <person name="Lee M.W."/>
            <person name="Choi B.J."/>
            <person name="Lee J.K."/>
            <person name="Choi D.G."/>
            <person name="Baek J.H."/>
            <person name="Bayburt H."/>
            <person name="Kim J.M."/>
            <person name="Han D.M."/>
            <person name="Kim K.H."/>
            <person name="Jeon C.O."/>
        </authorList>
    </citation>
    <scope>NUCLEOTIDE SEQUENCE [LARGE SCALE GENOMIC DNA]</scope>
    <source>
        <strain evidence="3 4">KMA01</strain>
    </source>
</reference>
<evidence type="ECO:0000313" key="3">
    <source>
        <dbReference type="EMBL" id="WFE87736.1"/>
    </source>
</evidence>
<keyword evidence="2" id="KW-1133">Transmembrane helix</keyword>
<keyword evidence="2" id="KW-0812">Transmembrane</keyword>
<evidence type="ECO:0000256" key="2">
    <source>
        <dbReference type="SAM" id="Phobius"/>
    </source>
</evidence>
<dbReference type="RefSeq" id="WP_152501972.1">
    <property type="nucleotide sequence ID" value="NZ_CP120863.1"/>
</dbReference>
<accession>A0ABY8EXR0</accession>